<name>A0ABN9H239_9NEOB</name>
<feature type="chain" id="PRO_5045744897" evidence="1">
    <location>
        <begin position="31"/>
        <end position="87"/>
    </location>
</feature>
<evidence type="ECO:0000313" key="3">
    <source>
        <dbReference type="Proteomes" id="UP001162483"/>
    </source>
</evidence>
<reference evidence="2" key="1">
    <citation type="submission" date="2023-05" db="EMBL/GenBank/DDBJ databases">
        <authorList>
            <person name="Stuckert A."/>
        </authorList>
    </citation>
    <scope>NUCLEOTIDE SEQUENCE</scope>
</reference>
<keyword evidence="1" id="KW-0732">Signal</keyword>
<feature type="signal peptide" evidence="1">
    <location>
        <begin position="1"/>
        <end position="30"/>
    </location>
</feature>
<sequence length="87" mass="9544">MGCQYGFASTSGRILGALWACVCEFFVAEGQYLCSPPHQLVLHLWDLPRRQVILQCWYMKDPGCTRPLVLASSPKGSAALVLAPCCI</sequence>
<dbReference type="EMBL" id="CATNWA010019915">
    <property type="protein sequence ID" value="CAI9615695.1"/>
    <property type="molecule type" value="Genomic_DNA"/>
</dbReference>
<protein>
    <submittedName>
        <fullName evidence="2">Uncharacterized protein</fullName>
    </submittedName>
</protein>
<evidence type="ECO:0000256" key="1">
    <source>
        <dbReference type="SAM" id="SignalP"/>
    </source>
</evidence>
<keyword evidence="3" id="KW-1185">Reference proteome</keyword>
<comment type="caution">
    <text evidence="2">The sequence shown here is derived from an EMBL/GenBank/DDBJ whole genome shotgun (WGS) entry which is preliminary data.</text>
</comment>
<dbReference type="Proteomes" id="UP001162483">
    <property type="component" value="Unassembled WGS sequence"/>
</dbReference>
<gene>
    <name evidence="2" type="ORF">SPARVUS_LOCUS15273545</name>
</gene>
<organism evidence="2 3">
    <name type="scientific">Staurois parvus</name>
    <dbReference type="NCBI Taxonomy" id="386267"/>
    <lineage>
        <taxon>Eukaryota</taxon>
        <taxon>Metazoa</taxon>
        <taxon>Chordata</taxon>
        <taxon>Craniata</taxon>
        <taxon>Vertebrata</taxon>
        <taxon>Euteleostomi</taxon>
        <taxon>Amphibia</taxon>
        <taxon>Batrachia</taxon>
        <taxon>Anura</taxon>
        <taxon>Neobatrachia</taxon>
        <taxon>Ranoidea</taxon>
        <taxon>Ranidae</taxon>
        <taxon>Staurois</taxon>
    </lineage>
</organism>
<proteinExistence type="predicted"/>
<accession>A0ABN9H239</accession>
<evidence type="ECO:0000313" key="2">
    <source>
        <dbReference type="EMBL" id="CAI9615695.1"/>
    </source>
</evidence>